<evidence type="ECO:0000313" key="1">
    <source>
        <dbReference type="EMBL" id="KAK7491779.1"/>
    </source>
</evidence>
<proteinExistence type="predicted"/>
<dbReference type="EMBL" id="JACVVK020000111">
    <property type="protein sequence ID" value="KAK7491779.1"/>
    <property type="molecule type" value="Genomic_DNA"/>
</dbReference>
<name>A0ABD0KX97_9CAEN</name>
<feature type="non-terminal residue" evidence="1">
    <location>
        <position position="72"/>
    </location>
</feature>
<dbReference type="Proteomes" id="UP001519460">
    <property type="component" value="Unassembled WGS sequence"/>
</dbReference>
<accession>A0ABD0KX97</accession>
<protein>
    <submittedName>
        <fullName evidence="1">Uncharacterized protein</fullName>
    </submittedName>
</protein>
<evidence type="ECO:0000313" key="2">
    <source>
        <dbReference type="Proteomes" id="UP001519460"/>
    </source>
</evidence>
<keyword evidence="2" id="KW-1185">Reference proteome</keyword>
<reference evidence="1 2" key="1">
    <citation type="journal article" date="2023" name="Sci. Data">
        <title>Genome assembly of the Korean intertidal mud-creeper Batillaria attramentaria.</title>
        <authorList>
            <person name="Patra A.K."/>
            <person name="Ho P.T."/>
            <person name="Jun S."/>
            <person name="Lee S.J."/>
            <person name="Kim Y."/>
            <person name="Won Y.J."/>
        </authorList>
    </citation>
    <scope>NUCLEOTIDE SEQUENCE [LARGE SCALE GENOMIC DNA]</scope>
    <source>
        <strain evidence="1">Wonlab-2016</strain>
    </source>
</reference>
<dbReference type="AlphaFoldDB" id="A0ABD0KX97"/>
<organism evidence="1 2">
    <name type="scientific">Batillaria attramentaria</name>
    <dbReference type="NCBI Taxonomy" id="370345"/>
    <lineage>
        <taxon>Eukaryota</taxon>
        <taxon>Metazoa</taxon>
        <taxon>Spiralia</taxon>
        <taxon>Lophotrochozoa</taxon>
        <taxon>Mollusca</taxon>
        <taxon>Gastropoda</taxon>
        <taxon>Caenogastropoda</taxon>
        <taxon>Sorbeoconcha</taxon>
        <taxon>Cerithioidea</taxon>
        <taxon>Batillariidae</taxon>
        <taxon>Batillaria</taxon>
    </lineage>
</organism>
<comment type="caution">
    <text evidence="1">The sequence shown here is derived from an EMBL/GenBank/DDBJ whole genome shotgun (WGS) entry which is preliminary data.</text>
</comment>
<gene>
    <name evidence="1" type="ORF">BaRGS_00017035</name>
</gene>
<sequence length="72" mass="8056">MSRSCETLAQLDQRARQAVVSTNSVPDLGQCELRAADSYCLSQKAAKYVKLCRAGRHTYQEGQQPNTDKSHR</sequence>